<dbReference type="PANTHER" id="PTHR33375:SF1">
    <property type="entry name" value="CHROMOSOME-PARTITIONING PROTEIN PARB-RELATED"/>
    <property type="match status" value="1"/>
</dbReference>
<dbReference type="InterPro" id="IPR003115">
    <property type="entry name" value="ParB_N"/>
</dbReference>
<dbReference type="EMBL" id="JACYXI010000001">
    <property type="protein sequence ID" value="MBD8890180.1"/>
    <property type="molecule type" value="Genomic_DNA"/>
</dbReference>
<reference evidence="3" key="1">
    <citation type="submission" date="2020-09" db="EMBL/GenBank/DDBJ databases">
        <title>The genome sequence of strain Labrenzia suaedae 4C16A.</title>
        <authorList>
            <person name="Liu Y."/>
        </authorList>
    </citation>
    <scope>NUCLEOTIDE SEQUENCE [LARGE SCALE GENOMIC DNA]</scope>
    <source>
        <strain evidence="3">4C16A</strain>
    </source>
</reference>
<dbReference type="PANTHER" id="PTHR33375">
    <property type="entry name" value="CHROMOSOME-PARTITIONING PROTEIN PARB-RELATED"/>
    <property type="match status" value="1"/>
</dbReference>
<sequence length="292" mass="32227">MVEFLPVNKVHIPDGRLRQVDDEWAAFLGAAMLEVGQKTPIDVIAEGEGFRLVAGGHRLRGAQIVKMKQIEARILTPQEGESADDLRLHEIMENLARKDFNALERCEALYELKRIYEAKHPIAKHGGDRKSQVAKNKAENQVAIFAFCSSAAESTGLSRRSVELAVQIFEGLSPATRERLRGSALALKQSELKALSAKTQQEQSMLLDLLLGPVKAGDSEDGEGEGEDTRPNNVAEAERLVNGLPVLSDNDKILRATQGGLVKLTKTTRQILFETYKDEILELVRAKGWLHG</sequence>
<evidence type="ECO:0000313" key="2">
    <source>
        <dbReference type="EMBL" id="MBD8890180.1"/>
    </source>
</evidence>
<dbReference type="Pfam" id="PF02195">
    <property type="entry name" value="ParB_N"/>
    <property type="match status" value="1"/>
</dbReference>
<evidence type="ECO:0000313" key="3">
    <source>
        <dbReference type="Proteomes" id="UP000632063"/>
    </source>
</evidence>
<accession>A0ABR9CH42</accession>
<feature type="domain" description="ParB-like N-terminal" evidence="1">
    <location>
        <begin position="3"/>
        <end position="95"/>
    </location>
</feature>
<dbReference type="InterPro" id="IPR050336">
    <property type="entry name" value="Chromosome_partition/occlusion"/>
</dbReference>
<dbReference type="Proteomes" id="UP000632063">
    <property type="component" value="Unassembled WGS sequence"/>
</dbReference>
<dbReference type="InterPro" id="IPR036086">
    <property type="entry name" value="ParB/Sulfiredoxin_sf"/>
</dbReference>
<proteinExistence type="predicted"/>
<protein>
    <submittedName>
        <fullName evidence="2">ParB N-terminal domain-containing protein</fullName>
    </submittedName>
</protein>
<comment type="caution">
    <text evidence="2">The sequence shown here is derived from an EMBL/GenBank/DDBJ whole genome shotgun (WGS) entry which is preliminary data.</text>
</comment>
<keyword evidence="3" id="KW-1185">Reference proteome</keyword>
<dbReference type="Gene3D" id="3.90.1530.30">
    <property type="match status" value="1"/>
</dbReference>
<dbReference type="SUPFAM" id="SSF110849">
    <property type="entry name" value="ParB/Sulfiredoxin"/>
    <property type="match status" value="1"/>
</dbReference>
<reference evidence="2 3" key="2">
    <citation type="journal article" date="2021" name="Int. J. Syst. Evol. Microbiol.">
        <title>Roseibium litorale sp. nov., isolated from a tidal flat sediment and proposal for the reclassification of Labrenzia polysiphoniae as Roseibium polysiphoniae comb. nov.</title>
        <authorList>
            <person name="Liu Y."/>
            <person name="Pei T."/>
            <person name="Du J."/>
            <person name="Chao M."/>
            <person name="Deng M.R."/>
            <person name="Zhu H."/>
        </authorList>
    </citation>
    <scope>NUCLEOTIDE SEQUENCE [LARGE SCALE GENOMIC DNA]</scope>
    <source>
        <strain evidence="2 3">4C16A</strain>
    </source>
</reference>
<gene>
    <name evidence="2" type="ORF">IG616_01350</name>
</gene>
<name>A0ABR9CH42_9HYPH</name>
<evidence type="ECO:0000259" key="1">
    <source>
        <dbReference type="SMART" id="SM00470"/>
    </source>
</evidence>
<organism evidence="2 3">
    <name type="scientific">Roseibium litorale</name>
    <dbReference type="NCBI Taxonomy" id="2803841"/>
    <lineage>
        <taxon>Bacteria</taxon>
        <taxon>Pseudomonadati</taxon>
        <taxon>Pseudomonadota</taxon>
        <taxon>Alphaproteobacteria</taxon>
        <taxon>Hyphomicrobiales</taxon>
        <taxon>Stappiaceae</taxon>
        <taxon>Roseibium</taxon>
    </lineage>
</organism>
<dbReference type="SMART" id="SM00470">
    <property type="entry name" value="ParB"/>
    <property type="match status" value="1"/>
</dbReference>